<protein>
    <submittedName>
        <fullName evidence="1">Uncharacterized protein</fullName>
    </submittedName>
</protein>
<dbReference type="AlphaFoldDB" id="A0AAD3NX69"/>
<dbReference type="Proteomes" id="UP001143349">
    <property type="component" value="Unassembled WGS sequence"/>
</dbReference>
<proteinExistence type="predicted"/>
<dbReference type="EMBL" id="BSFH01000017">
    <property type="protein sequence ID" value="GLK63444.1"/>
    <property type="molecule type" value="Genomic_DNA"/>
</dbReference>
<evidence type="ECO:0000313" key="2">
    <source>
        <dbReference type="Proteomes" id="UP001143349"/>
    </source>
</evidence>
<name>A0AAD3NX69_9RHOB</name>
<organism evidence="1 2">
    <name type="scientific">Paracoccus kondratievae</name>
    <dbReference type="NCBI Taxonomy" id="135740"/>
    <lineage>
        <taxon>Bacteria</taxon>
        <taxon>Pseudomonadati</taxon>
        <taxon>Pseudomonadota</taxon>
        <taxon>Alphaproteobacteria</taxon>
        <taxon>Rhodobacterales</taxon>
        <taxon>Paracoccaceae</taxon>
        <taxon>Paracoccus</taxon>
    </lineage>
</organism>
<gene>
    <name evidence="1" type="ORF">GCM10017635_09140</name>
</gene>
<accession>A0AAD3NX69</accession>
<evidence type="ECO:0000313" key="1">
    <source>
        <dbReference type="EMBL" id="GLK63444.1"/>
    </source>
</evidence>
<reference evidence="1" key="2">
    <citation type="submission" date="2023-01" db="EMBL/GenBank/DDBJ databases">
        <authorList>
            <person name="Sun Q."/>
            <person name="Evtushenko L."/>
        </authorList>
    </citation>
    <scope>NUCLEOTIDE SEQUENCE</scope>
    <source>
        <strain evidence="1">VKM B-2222</strain>
    </source>
</reference>
<comment type="caution">
    <text evidence="1">The sequence shown here is derived from an EMBL/GenBank/DDBJ whole genome shotgun (WGS) entry which is preliminary data.</text>
</comment>
<reference evidence="1" key="1">
    <citation type="journal article" date="2014" name="Int. J. Syst. Evol. Microbiol.">
        <title>Complete genome sequence of Corynebacterium casei LMG S-19264T (=DSM 44701T), isolated from a smear-ripened cheese.</title>
        <authorList>
            <consortium name="US DOE Joint Genome Institute (JGI-PGF)"/>
            <person name="Walter F."/>
            <person name="Albersmeier A."/>
            <person name="Kalinowski J."/>
            <person name="Ruckert C."/>
        </authorList>
    </citation>
    <scope>NUCLEOTIDE SEQUENCE</scope>
    <source>
        <strain evidence="1">VKM B-2222</strain>
    </source>
</reference>
<sequence>MLEYVRRSVPDAIGNLRPSAEVLTDLAQAKLEQVVAERSGLSPTVVVNNMRDEIVARRRS</sequence>
<keyword evidence="2" id="KW-1185">Reference proteome</keyword>